<feature type="transmembrane region" description="Helical" evidence="2">
    <location>
        <begin position="109"/>
        <end position="130"/>
    </location>
</feature>
<feature type="transmembrane region" description="Helical" evidence="2">
    <location>
        <begin position="137"/>
        <end position="153"/>
    </location>
</feature>
<dbReference type="EMBL" id="BAABUK010000010">
    <property type="protein sequence ID" value="GAA5811467.1"/>
    <property type="molecule type" value="Genomic_DNA"/>
</dbReference>
<dbReference type="Proteomes" id="UP001473302">
    <property type="component" value="Unassembled WGS sequence"/>
</dbReference>
<feature type="compositionally biased region" description="Polar residues" evidence="1">
    <location>
        <begin position="372"/>
        <end position="392"/>
    </location>
</feature>
<feature type="transmembrane region" description="Helical" evidence="2">
    <location>
        <begin position="159"/>
        <end position="176"/>
    </location>
</feature>
<evidence type="ECO:0008006" key="5">
    <source>
        <dbReference type="Google" id="ProtNLM"/>
    </source>
</evidence>
<feature type="region of interest" description="Disordered" evidence="1">
    <location>
        <begin position="758"/>
        <end position="782"/>
    </location>
</feature>
<keyword evidence="2" id="KW-1133">Transmembrane helix</keyword>
<feature type="region of interest" description="Disordered" evidence="1">
    <location>
        <begin position="358"/>
        <end position="406"/>
    </location>
</feature>
<dbReference type="InterPro" id="IPR049500">
    <property type="entry name" value="Peptidase_M50B-like"/>
</dbReference>
<feature type="transmembrane region" description="Helical" evidence="2">
    <location>
        <begin position="232"/>
        <end position="253"/>
    </location>
</feature>
<evidence type="ECO:0000313" key="4">
    <source>
        <dbReference type="Proteomes" id="UP001473302"/>
    </source>
</evidence>
<keyword evidence="2" id="KW-0472">Membrane</keyword>
<keyword evidence="4" id="KW-1185">Reference proteome</keyword>
<dbReference type="Pfam" id="PF13398">
    <property type="entry name" value="Peptidase_M50B"/>
    <property type="match status" value="1"/>
</dbReference>
<keyword evidence="2" id="KW-0812">Transmembrane</keyword>
<name>A0ABP9YX79_9FUNG</name>
<gene>
    <name evidence="3" type="ORF">MFLAVUS_004904</name>
</gene>
<proteinExistence type="predicted"/>
<comment type="caution">
    <text evidence="3">The sequence shown here is derived from an EMBL/GenBank/DDBJ whole genome shotgun (WGS) entry which is preliminary data.</text>
</comment>
<reference evidence="3 4" key="1">
    <citation type="submission" date="2024-04" db="EMBL/GenBank/DDBJ databases">
        <title>genome sequences of Mucor flavus KT1a and Helicostylum pulchrum KT1b strains isolated from the surface of a dry-aged beef.</title>
        <authorList>
            <person name="Toyotome T."/>
            <person name="Hosono M."/>
            <person name="Torimaru M."/>
            <person name="Fukuda K."/>
            <person name="Mikami N."/>
        </authorList>
    </citation>
    <scope>NUCLEOTIDE SEQUENCE [LARGE SCALE GENOMIC DNA]</scope>
    <source>
        <strain evidence="3 4">KT1a</strain>
    </source>
</reference>
<organism evidence="3 4">
    <name type="scientific">Mucor flavus</name>
    <dbReference type="NCBI Taxonomy" id="439312"/>
    <lineage>
        <taxon>Eukaryota</taxon>
        <taxon>Fungi</taxon>
        <taxon>Fungi incertae sedis</taxon>
        <taxon>Mucoromycota</taxon>
        <taxon>Mucoromycotina</taxon>
        <taxon>Mucoromycetes</taxon>
        <taxon>Mucorales</taxon>
        <taxon>Mucorineae</taxon>
        <taxon>Mucoraceae</taxon>
        <taxon>Mucor</taxon>
    </lineage>
</organism>
<dbReference type="PANTHER" id="PTHR33979">
    <property type="entry name" value="OS02G0221600 PROTEIN"/>
    <property type="match status" value="1"/>
</dbReference>
<dbReference type="Pfam" id="PF12751">
    <property type="entry name" value="Vac7"/>
    <property type="match status" value="1"/>
</dbReference>
<evidence type="ECO:0000313" key="3">
    <source>
        <dbReference type="EMBL" id="GAA5811467.1"/>
    </source>
</evidence>
<dbReference type="PANTHER" id="PTHR33979:SF2">
    <property type="entry name" value="PEPTIDASE M50B-LIKE-DOMAIN-CONTAINING PROTEIN"/>
    <property type="match status" value="1"/>
</dbReference>
<evidence type="ECO:0000256" key="2">
    <source>
        <dbReference type="SAM" id="Phobius"/>
    </source>
</evidence>
<accession>A0ABP9YX79</accession>
<feature type="transmembrane region" description="Helical" evidence="2">
    <location>
        <begin position="183"/>
        <end position="201"/>
    </location>
</feature>
<feature type="transmembrane region" description="Helical" evidence="2">
    <location>
        <begin position="36"/>
        <end position="54"/>
    </location>
</feature>
<feature type="region of interest" description="Disordered" evidence="1">
    <location>
        <begin position="537"/>
        <end position="571"/>
    </location>
</feature>
<feature type="compositionally biased region" description="Basic residues" evidence="1">
    <location>
        <begin position="393"/>
        <end position="402"/>
    </location>
</feature>
<evidence type="ECO:0000256" key="1">
    <source>
        <dbReference type="SAM" id="MobiDB-lite"/>
    </source>
</evidence>
<protein>
    <recommendedName>
        <fullName evidence="5">Peptidase M50B-like-domain-containing protein</fullName>
    </recommendedName>
</protein>
<sequence>MAPIDDFTSYEHYLVARQAVTENAVNRLTPTEDQKIILIIIGVYTAAIMILWNMPIAKIVLSPFKLLTVGLHEFSHAFVGCLTCAKIESIEIDPDEGGVTRMRGGIPMLTLPAGYLGSSLIGAILVMCGFNIMASKIASIFLGVCLLFTLWWAKNWLTRGIGILFIGVMIFLWWLAHGAGLKYFVLFVGVMSCLYCLWDILDDLVFRKVNESDASRFAQLCGSCMSSRVWGAFWFVISLLFFIAGILIGLVAFKEDQQTQQEQAQGFGWIYPFCRFGNDPDLLGNKSLNHSSTNNATLEDSNPRLLHLYNNKSNEGGLPTLKKSISRSTLLNSSLSPTRPLFNKPSLLTLENAVYPENQPQHDSTVTKRSHSTPVATGDSRSVISGSESTRSNNKRQQKKKAVSQNYASSFVNPTDIFAQNLSDAVMDADDSDDLECYVYRDKPNNTASYTIPPWSYNNNNNEESSPYYYDRHYSSTGTESNTDGCEYAAVYNKEKYSNRRPVLRSTVSEIPHSGSMRSHNAQKKFNRPFTKHHTSINYYTNPSEDEEFTPLVRSRPPRRRKGTSSHGSNAVEENPIALSLIYASPLADVEVVGISNVLGTQKELIFNLQVRARNSNWWTIRMTNTAFSVFASSHYVPTALLMSINNTSNSTMDTMGADPAEFLGTIYHLEDPLIYQSGKLFESVTSTATSQIQIKNPGSTKDDNSGNERWSLLIRYPYELTVRGVLKYQILPYLPTLTQLHSVRVCKMSRIDPATGKISDSITSPEKSICDDPSPIEGSII</sequence>
<dbReference type="InterPro" id="IPR024260">
    <property type="entry name" value="Vac7"/>
</dbReference>